<dbReference type="PANTHER" id="PTHR43465:SF2">
    <property type="entry name" value="DUF1680 DOMAIN PROTEIN (AFU_ORTHOLOGUE AFUA_1G08910)"/>
    <property type="match status" value="1"/>
</dbReference>
<dbReference type="AlphaFoldDB" id="A0A0B2ASC9"/>
<dbReference type="STRING" id="1338436.LK10_03735"/>
<dbReference type="EMBL" id="JTDL01000038">
    <property type="protein sequence ID" value="KHL04853.1"/>
    <property type="molecule type" value="Genomic_DNA"/>
</dbReference>
<keyword evidence="4" id="KW-1185">Reference proteome</keyword>
<evidence type="ECO:0000313" key="3">
    <source>
        <dbReference type="EMBL" id="KHL04853.1"/>
    </source>
</evidence>
<sequence>REEGTPPAPDRASPRAASSLRAPWFEVSCCPTNVARTLASLAAYIATRTEDGIQLHQYAHSRIRTELGDGRKVDLRITSGYPRDGAVRIEVLGETGGEWELGLRIPAWAGHRARLTLNGTVRQVRPGLTALRRAFVPGDTIELDLPLEPRFVRADPRIDAVRGTVAVERGPLVLCAESTDLPGHADPEGLRILTDQAPHTEGETTVVTGYLSRVKEQPWPFGPEPEEERLAGPQAIPLIPYYQWANRGPSTMRVFMPVSAPSDSSSA</sequence>
<evidence type="ECO:0000313" key="4">
    <source>
        <dbReference type="Proteomes" id="UP000030982"/>
    </source>
</evidence>
<gene>
    <name evidence="3" type="ORF">LK10_03735</name>
</gene>
<evidence type="ECO:0000259" key="1">
    <source>
        <dbReference type="Pfam" id="PF20736"/>
    </source>
</evidence>
<dbReference type="InterPro" id="IPR049174">
    <property type="entry name" value="Beta-AFase-like"/>
</dbReference>
<name>A0A0B2ASC9_9MICC</name>
<dbReference type="Proteomes" id="UP000030982">
    <property type="component" value="Unassembled WGS sequence"/>
</dbReference>
<accession>A0A0B2ASC9</accession>
<dbReference type="PANTHER" id="PTHR43465">
    <property type="entry name" value="DUF1680 DOMAIN PROTEIN (AFU_ORTHOLOGUE AFUA_1G08910)"/>
    <property type="match status" value="1"/>
</dbReference>
<feature type="non-terminal residue" evidence="3">
    <location>
        <position position="1"/>
    </location>
</feature>
<organism evidence="3 4">
    <name type="scientific">Sinomonas humi</name>
    <dbReference type="NCBI Taxonomy" id="1338436"/>
    <lineage>
        <taxon>Bacteria</taxon>
        <taxon>Bacillati</taxon>
        <taxon>Actinomycetota</taxon>
        <taxon>Actinomycetes</taxon>
        <taxon>Micrococcales</taxon>
        <taxon>Micrococcaceae</taxon>
        <taxon>Sinomonas</taxon>
    </lineage>
</organism>
<dbReference type="Pfam" id="PF20737">
    <property type="entry name" value="Glyco_hydro127C"/>
    <property type="match status" value="1"/>
</dbReference>
<dbReference type="InterPro" id="IPR049046">
    <property type="entry name" value="Beta-AFase-like_GH127_middle"/>
</dbReference>
<feature type="domain" description="Non-reducing end beta-L-arabinofuranosidase-like GH127 C-terminal" evidence="2">
    <location>
        <begin position="149"/>
        <end position="257"/>
    </location>
</feature>
<reference evidence="3 4" key="1">
    <citation type="submission" date="2014-09" db="EMBL/GenBank/DDBJ databases">
        <title>Genome sequence of Sinomonas sp. MUSC 117.</title>
        <authorList>
            <person name="Lee L.-H."/>
        </authorList>
    </citation>
    <scope>NUCLEOTIDE SEQUENCE [LARGE SCALE GENOMIC DNA]</scope>
    <source>
        <strain evidence="3 4">MUSC 117</strain>
    </source>
</reference>
<comment type="caution">
    <text evidence="3">The sequence shown here is derived from an EMBL/GenBank/DDBJ whole genome shotgun (WGS) entry which is preliminary data.</text>
</comment>
<evidence type="ECO:0008006" key="5">
    <source>
        <dbReference type="Google" id="ProtNLM"/>
    </source>
</evidence>
<evidence type="ECO:0000259" key="2">
    <source>
        <dbReference type="Pfam" id="PF20737"/>
    </source>
</evidence>
<proteinExistence type="predicted"/>
<dbReference type="Pfam" id="PF20736">
    <property type="entry name" value="Glyco_hydro127M"/>
    <property type="match status" value="1"/>
</dbReference>
<feature type="domain" description="Non-reducing end beta-L-arabinofuranosidase-like GH127 middle" evidence="1">
    <location>
        <begin position="53"/>
        <end position="147"/>
    </location>
</feature>
<dbReference type="InterPro" id="IPR049049">
    <property type="entry name" value="Beta-AFase-like_GH127_C"/>
</dbReference>
<protein>
    <recommendedName>
        <fullName evidence="5">Glycoside hydrolase family 127 protein</fullName>
    </recommendedName>
</protein>